<keyword evidence="2" id="KW-1133">Transmembrane helix</keyword>
<accession>A0ABN8LI25</accession>
<evidence type="ECO:0000313" key="4">
    <source>
        <dbReference type="Proteomes" id="UP001159427"/>
    </source>
</evidence>
<reference evidence="3 4" key="1">
    <citation type="submission" date="2022-05" db="EMBL/GenBank/DDBJ databases">
        <authorList>
            <consortium name="Genoscope - CEA"/>
            <person name="William W."/>
        </authorList>
    </citation>
    <scope>NUCLEOTIDE SEQUENCE [LARGE SCALE GENOMIC DNA]</scope>
</reference>
<evidence type="ECO:0000256" key="1">
    <source>
        <dbReference type="SAM" id="Coils"/>
    </source>
</evidence>
<keyword evidence="4" id="KW-1185">Reference proteome</keyword>
<keyword evidence="1" id="KW-0175">Coiled coil</keyword>
<feature type="coiled-coil region" evidence="1">
    <location>
        <begin position="68"/>
        <end position="109"/>
    </location>
</feature>
<proteinExistence type="predicted"/>
<dbReference type="Proteomes" id="UP001159427">
    <property type="component" value="Unassembled WGS sequence"/>
</dbReference>
<gene>
    <name evidence="3" type="ORF">PEVE_00011093</name>
</gene>
<feature type="non-terminal residue" evidence="3">
    <location>
        <position position="1"/>
    </location>
</feature>
<protein>
    <submittedName>
        <fullName evidence="3">Uncharacterized protein</fullName>
    </submittedName>
</protein>
<organism evidence="3 4">
    <name type="scientific">Porites evermanni</name>
    <dbReference type="NCBI Taxonomy" id="104178"/>
    <lineage>
        <taxon>Eukaryota</taxon>
        <taxon>Metazoa</taxon>
        <taxon>Cnidaria</taxon>
        <taxon>Anthozoa</taxon>
        <taxon>Hexacorallia</taxon>
        <taxon>Scleractinia</taxon>
        <taxon>Fungiina</taxon>
        <taxon>Poritidae</taxon>
        <taxon>Porites</taxon>
    </lineage>
</organism>
<evidence type="ECO:0000256" key="2">
    <source>
        <dbReference type="SAM" id="Phobius"/>
    </source>
</evidence>
<comment type="caution">
    <text evidence="3">The sequence shown here is derived from an EMBL/GenBank/DDBJ whole genome shotgun (WGS) entry which is preliminary data.</text>
</comment>
<evidence type="ECO:0000313" key="3">
    <source>
        <dbReference type="EMBL" id="CAH3015061.1"/>
    </source>
</evidence>
<dbReference type="EMBL" id="CALNXI010000018">
    <property type="protein sequence ID" value="CAH3015061.1"/>
    <property type="molecule type" value="Genomic_DNA"/>
</dbReference>
<feature type="transmembrane region" description="Helical" evidence="2">
    <location>
        <begin position="41"/>
        <end position="65"/>
    </location>
</feature>
<sequence>VSSCSEFVSVRGQKKSLGGDARMPSYIRYQQTNRLRDKSTLFFLCSFILVVVYTSVIGFVIVHVLKVTKGVEDDNEELLRTNQKLEEKLEQLVFRIENLEEKISNNKSAMTYVNIISGPRTAETGTRKQKRRNEEKHNK</sequence>
<name>A0ABN8LI25_9CNID</name>
<keyword evidence="2" id="KW-0812">Transmembrane</keyword>
<keyword evidence="2" id="KW-0472">Membrane</keyword>